<gene>
    <name evidence="1" type="ORF">TNCT_17311</name>
</gene>
<dbReference type="EMBL" id="BMAO01020722">
    <property type="protein sequence ID" value="GFQ69358.1"/>
    <property type="molecule type" value="Genomic_DNA"/>
</dbReference>
<dbReference type="Proteomes" id="UP000887116">
    <property type="component" value="Unassembled WGS sequence"/>
</dbReference>
<accession>A0A8X6FXH2</accession>
<evidence type="ECO:0000313" key="1">
    <source>
        <dbReference type="EMBL" id="GFQ69358.1"/>
    </source>
</evidence>
<organism evidence="1 2">
    <name type="scientific">Trichonephila clavata</name>
    <name type="common">Joro spider</name>
    <name type="synonym">Nephila clavata</name>
    <dbReference type="NCBI Taxonomy" id="2740835"/>
    <lineage>
        <taxon>Eukaryota</taxon>
        <taxon>Metazoa</taxon>
        <taxon>Ecdysozoa</taxon>
        <taxon>Arthropoda</taxon>
        <taxon>Chelicerata</taxon>
        <taxon>Arachnida</taxon>
        <taxon>Araneae</taxon>
        <taxon>Araneomorphae</taxon>
        <taxon>Entelegynae</taxon>
        <taxon>Araneoidea</taxon>
        <taxon>Nephilidae</taxon>
        <taxon>Trichonephila</taxon>
    </lineage>
</organism>
<sequence length="75" mass="8499">MITPTKSKRGSQLQTSAVKEQTALNSASFSRSLDSRYRVVRKCPEVSKSGKSRYGFYDTVSRIEIERSLLPCKRP</sequence>
<name>A0A8X6FXH2_TRICU</name>
<dbReference type="AlphaFoldDB" id="A0A8X6FXH2"/>
<keyword evidence="2" id="KW-1185">Reference proteome</keyword>
<evidence type="ECO:0000313" key="2">
    <source>
        <dbReference type="Proteomes" id="UP000887116"/>
    </source>
</evidence>
<comment type="caution">
    <text evidence="1">The sequence shown here is derived from an EMBL/GenBank/DDBJ whole genome shotgun (WGS) entry which is preliminary data.</text>
</comment>
<proteinExistence type="predicted"/>
<reference evidence="1" key="1">
    <citation type="submission" date="2020-07" db="EMBL/GenBank/DDBJ databases">
        <title>Multicomponent nature underlies the extraordinary mechanical properties of spider dragline silk.</title>
        <authorList>
            <person name="Kono N."/>
            <person name="Nakamura H."/>
            <person name="Mori M."/>
            <person name="Yoshida Y."/>
            <person name="Ohtoshi R."/>
            <person name="Malay A.D."/>
            <person name="Moran D.A.P."/>
            <person name="Tomita M."/>
            <person name="Numata K."/>
            <person name="Arakawa K."/>
        </authorList>
    </citation>
    <scope>NUCLEOTIDE SEQUENCE</scope>
</reference>
<protein>
    <submittedName>
        <fullName evidence="1">Uncharacterized protein</fullName>
    </submittedName>
</protein>